<keyword evidence="15" id="KW-1185">Reference proteome</keyword>
<dbReference type="GO" id="GO:0006004">
    <property type="term" value="P:fucose metabolic process"/>
    <property type="evidence" value="ECO:0007669"/>
    <property type="project" value="UniProtKB-KW"/>
</dbReference>
<dbReference type="AlphaFoldDB" id="A0A8R7TPK2"/>
<evidence type="ECO:0000256" key="8">
    <source>
        <dbReference type="ARBA" id="ARBA00022989"/>
    </source>
</evidence>
<dbReference type="Pfam" id="PF10250">
    <property type="entry name" value="O-FucT"/>
    <property type="match status" value="1"/>
</dbReference>
<evidence type="ECO:0000313" key="15">
    <source>
        <dbReference type="Proteomes" id="UP000015106"/>
    </source>
</evidence>
<evidence type="ECO:0000256" key="5">
    <source>
        <dbReference type="ARBA" id="ARBA00022679"/>
    </source>
</evidence>
<reference evidence="14" key="3">
    <citation type="submission" date="2022-06" db="UniProtKB">
        <authorList>
            <consortium name="EnsemblPlants"/>
        </authorList>
    </citation>
    <scope>IDENTIFICATION</scope>
</reference>
<name>A0A8R7TPK2_TRIUA</name>
<keyword evidence="6" id="KW-0812">Transmembrane</keyword>
<keyword evidence="4" id="KW-0328">Glycosyltransferase</keyword>
<accession>A0A8R7TPK2</accession>
<proteinExistence type="inferred from homology"/>
<keyword evidence="8" id="KW-1133">Transmembrane helix</keyword>
<keyword evidence="5" id="KW-0808">Transferase</keyword>
<dbReference type="PANTHER" id="PTHR31741">
    <property type="entry name" value="OS02G0726500 PROTEIN-RELATED"/>
    <property type="match status" value="1"/>
</dbReference>
<evidence type="ECO:0000313" key="14">
    <source>
        <dbReference type="EnsemblPlants" id="TuG1812G0200005780.01.T01"/>
    </source>
</evidence>
<keyword evidence="9" id="KW-0472">Membrane</keyword>
<dbReference type="GO" id="GO:0016757">
    <property type="term" value="F:glycosyltransferase activity"/>
    <property type="evidence" value="ECO:0007669"/>
    <property type="project" value="UniProtKB-KW"/>
</dbReference>
<keyword evidence="12" id="KW-0119">Carbohydrate metabolism</keyword>
<evidence type="ECO:0000256" key="1">
    <source>
        <dbReference type="ARBA" id="ARBA00004606"/>
    </source>
</evidence>
<evidence type="ECO:0000256" key="13">
    <source>
        <dbReference type="ARBA" id="ARBA00030350"/>
    </source>
</evidence>
<keyword evidence="10" id="KW-0325">Glycoprotein</keyword>
<evidence type="ECO:0000256" key="3">
    <source>
        <dbReference type="ARBA" id="ARBA00007737"/>
    </source>
</evidence>
<dbReference type="InterPro" id="IPR019378">
    <property type="entry name" value="GDP-Fuc_O-FucTrfase"/>
</dbReference>
<evidence type="ECO:0000256" key="10">
    <source>
        <dbReference type="ARBA" id="ARBA00023180"/>
    </source>
</evidence>
<keyword evidence="11" id="KW-0294">Fucose metabolism</keyword>
<sequence length="82" mass="9316">MSDQSGPRISYLTRTIHINGWIKQKPNNGYLMVSCNGGLNQMCAFICDMVTVARYLNVTCIVPELDKTSFWADPRFRNRGTV</sequence>
<evidence type="ECO:0000256" key="11">
    <source>
        <dbReference type="ARBA" id="ARBA00023253"/>
    </source>
</evidence>
<evidence type="ECO:0000256" key="12">
    <source>
        <dbReference type="ARBA" id="ARBA00023277"/>
    </source>
</evidence>
<evidence type="ECO:0000256" key="7">
    <source>
        <dbReference type="ARBA" id="ARBA00022968"/>
    </source>
</evidence>
<reference evidence="15" key="1">
    <citation type="journal article" date="2013" name="Nature">
        <title>Draft genome of the wheat A-genome progenitor Triticum urartu.</title>
        <authorList>
            <person name="Ling H.Q."/>
            <person name="Zhao S."/>
            <person name="Liu D."/>
            <person name="Wang J."/>
            <person name="Sun H."/>
            <person name="Zhang C."/>
            <person name="Fan H."/>
            <person name="Li D."/>
            <person name="Dong L."/>
            <person name="Tao Y."/>
            <person name="Gao C."/>
            <person name="Wu H."/>
            <person name="Li Y."/>
            <person name="Cui Y."/>
            <person name="Guo X."/>
            <person name="Zheng S."/>
            <person name="Wang B."/>
            <person name="Yu K."/>
            <person name="Liang Q."/>
            <person name="Yang W."/>
            <person name="Lou X."/>
            <person name="Chen J."/>
            <person name="Feng M."/>
            <person name="Jian J."/>
            <person name="Zhang X."/>
            <person name="Luo G."/>
            <person name="Jiang Y."/>
            <person name="Liu J."/>
            <person name="Wang Z."/>
            <person name="Sha Y."/>
            <person name="Zhang B."/>
            <person name="Wu H."/>
            <person name="Tang D."/>
            <person name="Shen Q."/>
            <person name="Xue P."/>
            <person name="Zou S."/>
            <person name="Wang X."/>
            <person name="Liu X."/>
            <person name="Wang F."/>
            <person name="Yang Y."/>
            <person name="An X."/>
            <person name="Dong Z."/>
            <person name="Zhang K."/>
            <person name="Zhang X."/>
            <person name="Luo M.C."/>
            <person name="Dvorak J."/>
            <person name="Tong Y."/>
            <person name="Wang J."/>
            <person name="Yang H."/>
            <person name="Li Z."/>
            <person name="Wang D."/>
            <person name="Zhang A."/>
            <person name="Wang J."/>
        </authorList>
    </citation>
    <scope>NUCLEOTIDE SEQUENCE</scope>
    <source>
        <strain evidence="15">cv. G1812</strain>
    </source>
</reference>
<dbReference type="EnsemblPlants" id="TuG1812G0200005780.01.T01">
    <property type="protein sequence ID" value="TuG1812G0200005780.01.T01"/>
    <property type="gene ID" value="TuG1812G0200005780.01"/>
</dbReference>
<keyword evidence="7" id="KW-0735">Signal-anchor</keyword>
<evidence type="ECO:0000256" key="4">
    <source>
        <dbReference type="ARBA" id="ARBA00022676"/>
    </source>
</evidence>
<dbReference type="GO" id="GO:0016020">
    <property type="term" value="C:membrane"/>
    <property type="evidence" value="ECO:0007669"/>
    <property type="project" value="UniProtKB-SubCell"/>
</dbReference>
<dbReference type="GO" id="GO:0005737">
    <property type="term" value="C:cytoplasm"/>
    <property type="evidence" value="ECO:0007669"/>
    <property type="project" value="TreeGrafter"/>
</dbReference>
<organism evidence="14 15">
    <name type="scientific">Triticum urartu</name>
    <name type="common">Red wild einkorn</name>
    <name type="synonym">Crithodium urartu</name>
    <dbReference type="NCBI Taxonomy" id="4572"/>
    <lineage>
        <taxon>Eukaryota</taxon>
        <taxon>Viridiplantae</taxon>
        <taxon>Streptophyta</taxon>
        <taxon>Embryophyta</taxon>
        <taxon>Tracheophyta</taxon>
        <taxon>Spermatophyta</taxon>
        <taxon>Magnoliopsida</taxon>
        <taxon>Liliopsida</taxon>
        <taxon>Poales</taxon>
        <taxon>Poaceae</taxon>
        <taxon>BOP clade</taxon>
        <taxon>Pooideae</taxon>
        <taxon>Triticodae</taxon>
        <taxon>Triticeae</taxon>
        <taxon>Triticinae</taxon>
        <taxon>Triticum</taxon>
    </lineage>
</organism>
<dbReference type="PANTHER" id="PTHR31741:SF65">
    <property type="entry name" value="O-FUCOSYLTRANSFERASE FAMILY PROTEIN"/>
    <property type="match status" value="1"/>
</dbReference>
<evidence type="ECO:0000256" key="2">
    <source>
        <dbReference type="ARBA" id="ARBA00004881"/>
    </source>
</evidence>
<evidence type="ECO:0000256" key="9">
    <source>
        <dbReference type="ARBA" id="ARBA00023136"/>
    </source>
</evidence>
<protein>
    <recommendedName>
        <fullName evidence="13">O-fucosyltransferase family protein</fullName>
    </recommendedName>
</protein>
<dbReference type="Gramene" id="TuG1812G0200005780.01.T01">
    <property type="protein sequence ID" value="TuG1812G0200005780.01.T01"/>
    <property type="gene ID" value="TuG1812G0200005780.01"/>
</dbReference>
<comment type="similarity">
    <text evidence="3">Belongs to the glycosyltransferase GT106 family.</text>
</comment>
<reference evidence="14" key="2">
    <citation type="submission" date="2018-03" db="EMBL/GenBank/DDBJ databases">
        <title>The Triticum urartu genome reveals the dynamic nature of wheat genome evolution.</title>
        <authorList>
            <person name="Ling H."/>
            <person name="Ma B."/>
            <person name="Shi X."/>
            <person name="Liu H."/>
            <person name="Dong L."/>
            <person name="Sun H."/>
            <person name="Cao Y."/>
            <person name="Gao Q."/>
            <person name="Zheng S."/>
            <person name="Li Y."/>
            <person name="Yu Y."/>
            <person name="Du H."/>
            <person name="Qi M."/>
            <person name="Li Y."/>
            <person name="Yu H."/>
            <person name="Cui Y."/>
            <person name="Wang N."/>
            <person name="Chen C."/>
            <person name="Wu H."/>
            <person name="Zhao Y."/>
            <person name="Zhang J."/>
            <person name="Li Y."/>
            <person name="Zhou W."/>
            <person name="Zhang B."/>
            <person name="Hu W."/>
            <person name="Eijk M."/>
            <person name="Tang J."/>
            <person name="Witsenboer H."/>
            <person name="Zhao S."/>
            <person name="Li Z."/>
            <person name="Zhang A."/>
            <person name="Wang D."/>
            <person name="Liang C."/>
        </authorList>
    </citation>
    <scope>NUCLEOTIDE SEQUENCE [LARGE SCALE GENOMIC DNA]</scope>
    <source>
        <strain evidence="14">cv. G1812</strain>
    </source>
</reference>
<comment type="subcellular location">
    <subcellularLocation>
        <location evidence="1">Membrane</location>
        <topology evidence="1">Single-pass type II membrane protein</topology>
    </subcellularLocation>
</comment>
<comment type="pathway">
    <text evidence="2">Glycan metabolism.</text>
</comment>
<dbReference type="Proteomes" id="UP000015106">
    <property type="component" value="Chromosome 2"/>
</dbReference>
<evidence type="ECO:0000256" key="6">
    <source>
        <dbReference type="ARBA" id="ARBA00022692"/>
    </source>
</evidence>